<name>A0A1I4TNQ8_9PSEU</name>
<keyword evidence="5" id="KW-1185">Reference proteome</keyword>
<protein>
    <submittedName>
        <fullName evidence="3">Uncharacterized protein</fullName>
    </submittedName>
</protein>
<dbReference type="Proteomes" id="UP000199398">
    <property type="component" value="Unassembled WGS sequence"/>
</dbReference>
<feature type="region of interest" description="Disordered" evidence="1">
    <location>
        <begin position="45"/>
        <end position="73"/>
    </location>
</feature>
<proteinExistence type="predicted"/>
<evidence type="ECO:0000256" key="1">
    <source>
        <dbReference type="SAM" id="MobiDB-lite"/>
    </source>
</evidence>
<dbReference type="AlphaFoldDB" id="A0A1I4TNQ8"/>
<reference evidence="2 5" key="2">
    <citation type="submission" date="2018-10" db="EMBL/GenBank/DDBJ databases">
        <title>Sequencing the genomes of 1000 actinobacteria strains.</title>
        <authorList>
            <person name="Klenk H.-P."/>
        </authorList>
    </citation>
    <scope>NUCLEOTIDE SEQUENCE [LARGE SCALE GENOMIC DNA]</scope>
    <source>
        <strain evidence="2 5">DSM 45119</strain>
    </source>
</reference>
<reference evidence="3 4" key="1">
    <citation type="submission" date="2016-10" db="EMBL/GenBank/DDBJ databases">
        <authorList>
            <person name="de Groot N.N."/>
        </authorList>
    </citation>
    <scope>NUCLEOTIDE SEQUENCE [LARGE SCALE GENOMIC DNA]</scope>
    <source>
        <strain evidence="3 4">CPCC 201259</strain>
    </source>
</reference>
<dbReference type="RefSeq" id="WP_093146845.1">
    <property type="nucleotide sequence ID" value="NZ_FOUP01000001.1"/>
</dbReference>
<dbReference type="EMBL" id="FOUP01000001">
    <property type="protein sequence ID" value="SFM78261.1"/>
    <property type="molecule type" value="Genomic_DNA"/>
</dbReference>
<evidence type="ECO:0000313" key="3">
    <source>
        <dbReference type="EMBL" id="SFM78261.1"/>
    </source>
</evidence>
<organism evidence="3 4">
    <name type="scientific">Saccharopolyspora antimicrobica</name>
    <dbReference type="NCBI Taxonomy" id="455193"/>
    <lineage>
        <taxon>Bacteria</taxon>
        <taxon>Bacillati</taxon>
        <taxon>Actinomycetota</taxon>
        <taxon>Actinomycetes</taxon>
        <taxon>Pseudonocardiales</taxon>
        <taxon>Pseudonocardiaceae</taxon>
        <taxon>Saccharopolyspora</taxon>
    </lineage>
</organism>
<evidence type="ECO:0000313" key="4">
    <source>
        <dbReference type="Proteomes" id="UP000199398"/>
    </source>
</evidence>
<dbReference type="STRING" id="455193.SAMN05421805_1011505"/>
<dbReference type="Proteomes" id="UP000270697">
    <property type="component" value="Unassembled WGS sequence"/>
</dbReference>
<evidence type="ECO:0000313" key="2">
    <source>
        <dbReference type="EMBL" id="RKT88485.1"/>
    </source>
</evidence>
<evidence type="ECO:0000313" key="5">
    <source>
        <dbReference type="Proteomes" id="UP000270697"/>
    </source>
</evidence>
<accession>A0A1I4TNQ8</accession>
<gene>
    <name evidence="2" type="ORF">ATL45_6919</name>
    <name evidence="3" type="ORF">SAMN05421805_1011505</name>
</gene>
<dbReference type="EMBL" id="RBXX01000002">
    <property type="protein sequence ID" value="RKT88485.1"/>
    <property type="molecule type" value="Genomic_DNA"/>
</dbReference>
<sequence length="73" mass="8286">MKSWRRWASDDTAPTEHFRNARTGIEWAANVGAPDHTHVFANLGEFERITPPKRTSTRKPSAKTAKHDQDNEG</sequence>
<feature type="region of interest" description="Disordered" evidence="1">
    <location>
        <begin position="1"/>
        <end position="20"/>
    </location>
</feature>